<dbReference type="Proteomes" id="UP000287651">
    <property type="component" value="Unassembled WGS sequence"/>
</dbReference>
<evidence type="ECO:0000313" key="2">
    <source>
        <dbReference type="EMBL" id="RRT31313.1"/>
    </source>
</evidence>
<accession>A0A426WVM3</accession>
<evidence type="ECO:0000256" key="1">
    <source>
        <dbReference type="SAM" id="MobiDB-lite"/>
    </source>
</evidence>
<feature type="compositionally biased region" description="Basic residues" evidence="1">
    <location>
        <begin position="24"/>
        <end position="34"/>
    </location>
</feature>
<organism evidence="2 3">
    <name type="scientific">Ensete ventricosum</name>
    <name type="common">Abyssinian banana</name>
    <name type="synonym">Musa ensete</name>
    <dbReference type="NCBI Taxonomy" id="4639"/>
    <lineage>
        <taxon>Eukaryota</taxon>
        <taxon>Viridiplantae</taxon>
        <taxon>Streptophyta</taxon>
        <taxon>Embryophyta</taxon>
        <taxon>Tracheophyta</taxon>
        <taxon>Spermatophyta</taxon>
        <taxon>Magnoliopsida</taxon>
        <taxon>Liliopsida</taxon>
        <taxon>Zingiberales</taxon>
        <taxon>Musaceae</taxon>
        <taxon>Ensete</taxon>
    </lineage>
</organism>
<dbReference type="AlphaFoldDB" id="A0A426WVM3"/>
<proteinExistence type="predicted"/>
<name>A0A426WVM3_ENSVE</name>
<sequence>MALVPTRGNWLLPGPLQGATARRGSTRKGRHPRARPPAASPQGPEGSADHRGGRPFARQLPATKRSRRLRRGSSGNGVVRVKEG</sequence>
<evidence type="ECO:0000313" key="3">
    <source>
        <dbReference type="Proteomes" id="UP000287651"/>
    </source>
</evidence>
<feature type="region of interest" description="Disordered" evidence="1">
    <location>
        <begin position="1"/>
        <end position="84"/>
    </location>
</feature>
<reference evidence="2 3" key="1">
    <citation type="journal article" date="2014" name="Agronomy (Basel)">
        <title>A Draft Genome Sequence for Ensete ventricosum, the Drought-Tolerant Tree Against Hunger.</title>
        <authorList>
            <person name="Harrison J."/>
            <person name="Moore K.A."/>
            <person name="Paszkiewicz K."/>
            <person name="Jones T."/>
            <person name="Grant M."/>
            <person name="Ambacheew D."/>
            <person name="Muzemil S."/>
            <person name="Studholme D.J."/>
        </authorList>
    </citation>
    <scope>NUCLEOTIDE SEQUENCE [LARGE SCALE GENOMIC DNA]</scope>
</reference>
<feature type="compositionally biased region" description="Low complexity" evidence="1">
    <location>
        <begin position="72"/>
        <end position="84"/>
    </location>
</feature>
<comment type="caution">
    <text evidence="2">The sequence shown here is derived from an EMBL/GenBank/DDBJ whole genome shotgun (WGS) entry which is preliminary data.</text>
</comment>
<protein>
    <submittedName>
        <fullName evidence="2">Uncharacterized protein</fullName>
    </submittedName>
</protein>
<dbReference type="EMBL" id="AMZH03041516">
    <property type="protein sequence ID" value="RRT31313.1"/>
    <property type="molecule type" value="Genomic_DNA"/>
</dbReference>
<gene>
    <name evidence="2" type="ORF">B296_00053054</name>
</gene>